<keyword evidence="6" id="KW-0509">mRNA transport</keyword>
<comment type="similarity">
    <text evidence="3">Belongs to the NDC1 family.</text>
</comment>
<dbReference type="GO" id="GO:0051028">
    <property type="term" value="P:mRNA transport"/>
    <property type="evidence" value="ECO:0007669"/>
    <property type="project" value="UniProtKB-KW"/>
</dbReference>
<organism evidence="13 14">
    <name type="scientific">Ostreobium quekettii</name>
    <dbReference type="NCBI Taxonomy" id="121088"/>
    <lineage>
        <taxon>Eukaryota</taxon>
        <taxon>Viridiplantae</taxon>
        <taxon>Chlorophyta</taxon>
        <taxon>core chlorophytes</taxon>
        <taxon>Ulvophyceae</taxon>
        <taxon>TCBD clade</taxon>
        <taxon>Bryopsidales</taxon>
        <taxon>Ostreobineae</taxon>
        <taxon>Ostreobiaceae</taxon>
        <taxon>Ostreobium</taxon>
    </lineage>
</organism>
<evidence type="ECO:0000256" key="3">
    <source>
        <dbReference type="ARBA" id="ARBA00005760"/>
    </source>
</evidence>
<keyword evidence="14" id="KW-1185">Reference proteome</keyword>
<keyword evidence="12" id="KW-0539">Nucleus</keyword>
<keyword evidence="8" id="KW-1133">Transmembrane helix</keyword>
<proteinExistence type="inferred from homology"/>
<dbReference type="InterPro" id="IPR019049">
    <property type="entry name" value="Nucleoporin_prot_Ndc1/Nup"/>
</dbReference>
<dbReference type="GO" id="GO:0030674">
    <property type="term" value="F:protein-macromolecule adaptor activity"/>
    <property type="evidence" value="ECO:0007669"/>
    <property type="project" value="TreeGrafter"/>
</dbReference>
<evidence type="ECO:0000256" key="2">
    <source>
        <dbReference type="ARBA" id="ARBA00004567"/>
    </source>
</evidence>
<name>A0A8S1IVK0_9CHLO</name>
<evidence type="ECO:0000256" key="11">
    <source>
        <dbReference type="ARBA" id="ARBA00023136"/>
    </source>
</evidence>
<keyword evidence="11" id="KW-0472">Membrane</keyword>
<evidence type="ECO:0000256" key="7">
    <source>
        <dbReference type="ARBA" id="ARBA00022927"/>
    </source>
</evidence>
<dbReference type="AlphaFoldDB" id="A0A8S1IVK0"/>
<keyword evidence="4" id="KW-0813">Transport</keyword>
<dbReference type="GO" id="GO:0015031">
    <property type="term" value="P:protein transport"/>
    <property type="evidence" value="ECO:0007669"/>
    <property type="project" value="UniProtKB-KW"/>
</dbReference>
<keyword evidence="5" id="KW-0812">Transmembrane</keyword>
<evidence type="ECO:0000256" key="10">
    <source>
        <dbReference type="ARBA" id="ARBA00023132"/>
    </source>
</evidence>
<sequence length="506" mass="54913">MPTALGAPSLPNTSWAAALDVAHGGITGPRLLRVAGYQCAYIFASGLLWTLPSFRWAGSTAAASLGWWMGVEASHLAALAVTVFGCSTLEPLGGLDPPRALARLPVGALRAGARMSLRAGGVEDVAKVLMLYIAFAAAGALCFCPLLGAEHSGSGAVIGGLYCAWWLCSGQDEINYPPVHRRWWFQLKHSLPNTAQVSILLALASLFCHVLQQHDFNSVGILMWSSFCVWCWCGMNTLLHSVLSERHRFDLTERVAGHDAANCELIQLLKRPPNKIVQGLVYEDLCRISEEHGVYPLRRELIFGSEQGADIWTAITKLCLLHLQQIMVQLMECLPPKPGDKTAVTRGPAAARRIVRNTTLHWAVGTIRGSYHQTTSCIRALGGLVVASFSEDHYGHVQLGDPGLQDIVVALLDFMSLTIALTDHAVALSAPARRRRALSPFADGMEHIDCGLDALADTLRSTLHAVICRFDVRLRQALKGPKSKGLHLKSQSDVLGFLDKMLKGEL</sequence>
<comment type="caution">
    <text evidence="13">The sequence shown here is derived from an EMBL/GenBank/DDBJ whole genome shotgun (WGS) entry which is preliminary data.</text>
</comment>
<evidence type="ECO:0000256" key="5">
    <source>
        <dbReference type="ARBA" id="ARBA00022692"/>
    </source>
</evidence>
<evidence type="ECO:0000313" key="13">
    <source>
        <dbReference type="EMBL" id="CAD7699088.1"/>
    </source>
</evidence>
<keyword evidence="9" id="KW-0811">Translocation</keyword>
<dbReference type="GO" id="GO:0006999">
    <property type="term" value="P:nuclear pore organization"/>
    <property type="evidence" value="ECO:0007669"/>
    <property type="project" value="TreeGrafter"/>
</dbReference>
<dbReference type="EMBL" id="CAJHUC010000951">
    <property type="protein sequence ID" value="CAD7699088.1"/>
    <property type="molecule type" value="Genomic_DNA"/>
</dbReference>
<dbReference type="PANTHER" id="PTHR13269">
    <property type="entry name" value="NUCLEOPORIN NDC1"/>
    <property type="match status" value="1"/>
</dbReference>
<evidence type="ECO:0000313" key="14">
    <source>
        <dbReference type="Proteomes" id="UP000708148"/>
    </source>
</evidence>
<protein>
    <recommendedName>
        <fullName evidence="15">Nucleoporin NDC1</fullName>
    </recommendedName>
</protein>
<comment type="subcellular location">
    <subcellularLocation>
        <location evidence="1">Nucleus membrane</location>
        <topology evidence="1">Multi-pass membrane protein</topology>
    </subcellularLocation>
    <subcellularLocation>
        <location evidence="2">Nucleus</location>
        <location evidence="2">Nuclear pore complex</location>
    </subcellularLocation>
</comment>
<dbReference type="GO" id="GO:0070762">
    <property type="term" value="C:nuclear pore transmembrane ring"/>
    <property type="evidence" value="ECO:0007669"/>
    <property type="project" value="TreeGrafter"/>
</dbReference>
<accession>A0A8S1IVK0</accession>
<keyword evidence="10" id="KW-0906">Nuclear pore complex</keyword>
<evidence type="ECO:0000256" key="4">
    <source>
        <dbReference type="ARBA" id="ARBA00022448"/>
    </source>
</evidence>
<reference evidence="13" key="1">
    <citation type="submission" date="2020-12" db="EMBL/GenBank/DDBJ databases">
        <authorList>
            <person name="Iha C."/>
        </authorList>
    </citation>
    <scope>NUCLEOTIDE SEQUENCE</scope>
</reference>
<evidence type="ECO:0000256" key="9">
    <source>
        <dbReference type="ARBA" id="ARBA00023010"/>
    </source>
</evidence>
<evidence type="ECO:0000256" key="12">
    <source>
        <dbReference type="ARBA" id="ARBA00023242"/>
    </source>
</evidence>
<keyword evidence="7" id="KW-0653">Protein transport</keyword>
<dbReference type="GO" id="GO:0031965">
    <property type="term" value="C:nuclear membrane"/>
    <property type="evidence" value="ECO:0007669"/>
    <property type="project" value="UniProtKB-SubCell"/>
</dbReference>
<evidence type="ECO:0000256" key="8">
    <source>
        <dbReference type="ARBA" id="ARBA00022989"/>
    </source>
</evidence>
<dbReference type="PANTHER" id="PTHR13269:SF6">
    <property type="entry name" value="NUCLEOPORIN NDC1"/>
    <property type="match status" value="1"/>
</dbReference>
<evidence type="ECO:0008006" key="15">
    <source>
        <dbReference type="Google" id="ProtNLM"/>
    </source>
</evidence>
<gene>
    <name evidence="13" type="ORF">OSTQU699_LOCUS4447</name>
</gene>
<evidence type="ECO:0000256" key="6">
    <source>
        <dbReference type="ARBA" id="ARBA00022816"/>
    </source>
</evidence>
<evidence type="ECO:0000256" key="1">
    <source>
        <dbReference type="ARBA" id="ARBA00004232"/>
    </source>
</evidence>
<dbReference type="Proteomes" id="UP000708148">
    <property type="component" value="Unassembled WGS sequence"/>
</dbReference>